<keyword evidence="3" id="KW-0804">Transcription</keyword>
<dbReference type="RefSeq" id="WP_073291908.1">
    <property type="nucleotide sequence ID" value="NZ_FRCP01000033.1"/>
</dbReference>
<dbReference type="GO" id="GO:0043565">
    <property type="term" value="F:sequence-specific DNA binding"/>
    <property type="evidence" value="ECO:0007669"/>
    <property type="project" value="InterPro"/>
</dbReference>
<dbReference type="PANTHER" id="PTHR43280">
    <property type="entry name" value="ARAC-FAMILY TRANSCRIPTIONAL REGULATOR"/>
    <property type="match status" value="1"/>
</dbReference>
<dbReference type="EMBL" id="FRCP01000033">
    <property type="protein sequence ID" value="SHN04900.1"/>
    <property type="molecule type" value="Genomic_DNA"/>
</dbReference>
<keyword evidence="6" id="KW-1185">Reference proteome</keyword>
<dbReference type="SMART" id="SM00342">
    <property type="entry name" value="HTH_ARAC"/>
    <property type="match status" value="1"/>
</dbReference>
<sequence>MSGNSGYKPTSLQCEIVINSVITIHYFEYRIGFEFLGERHDFWEFLYVDKGTVEVTTDNGTFTMESGMLIFHKPMEFHSIRALGNKAPNLVAMSFTSKSDSMKFFEHKQYTLNEDEKKLIAQIIAESKDAYLSAINIPSIEKMIKNPHAPFGSFQIIKQNLERLLIDLHRRDTSYTKSDRDVSIKQKNNRNIILCSVLNYMEQNINNKLTVKDICQHTMVGKSKLQDVFFKEFGHGVIEHFNRMKMEMAKEYIRNESMNFTEISCLLGFESIHYFSKKFKMINHMTPTEYALSIKSF</sequence>
<dbReference type="Pfam" id="PF02311">
    <property type="entry name" value="AraC_binding"/>
    <property type="match status" value="1"/>
</dbReference>
<dbReference type="Pfam" id="PF12833">
    <property type="entry name" value="HTH_18"/>
    <property type="match status" value="1"/>
</dbReference>
<evidence type="ECO:0000256" key="3">
    <source>
        <dbReference type="ARBA" id="ARBA00023163"/>
    </source>
</evidence>
<evidence type="ECO:0000259" key="4">
    <source>
        <dbReference type="PROSITE" id="PS01124"/>
    </source>
</evidence>
<dbReference type="AlphaFoldDB" id="A0A1M7NLU6"/>
<dbReference type="Gene3D" id="2.60.120.10">
    <property type="entry name" value="Jelly Rolls"/>
    <property type="match status" value="1"/>
</dbReference>
<proteinExistence type="predicted"/>
<protein>
    <submittedName>
        <fullName evidence="5">AraC-like ligand binding domain-containing protein</fullName>
    </submittedName>
</protein>
<evidence type="ECO:0000313" key="6">
    <source>
        <dbReference type="Proteomes" id="UP000184038"/>
    </source>
</evidence>
<reference evidence="5 6" key="1">
    <citation type="submission" date="2016-11" db="EMBL/GenBank/DDBJ databases">
        <authorList>
            <person name="Jaros S."/>
            <person name="Januszkiewicz K."/>
            <person name="Wedrychowicz H."/>
        </authorList>
    </citation>
    <scope>NUCLEOTIDE SEQUENCE [LARGE SCALE GENOMIC DNA]</scope>
    <source>
        <strain evidence="5 6">DSM 15930</strain>
    </source>
</reference>
<keyword evidence="1" id="KW-0805">Transcription regulation</keyword>
<dbReference type="InterPro" id="IPR014710">
    <property type="entry name" value="RmlC-like_jellyroll"/>
</dbReference>
<dbReference type="Gene3D" id="1.10.10.60">
    <property type="entry name" value="Homeodomain-like"/>
    <property type="match status" value="2"/>
</dbReference>
<dbReference type="InterPro" id="IPR009057">
    <property type="entry name" value="Homeodomain-like_sf"/>
</dbReference>
<dbReference type="Proteomes" id="UP000184038">
    <property type="component" value="Unassembled WGS sequence"/>
</dbReference>
<evidence type="ECO:0000256" key="1">
    <source>
        <dbReference type="ARBA" id="ARBA00023015"/>
    </source>
</evidence>
<dbReference type="SUPFAM" id="SSF46689">
    <property type="entry name" value="Homeodomain-like"/>
    <property type="match status" value="1"/>
</dbReference>
<dbReference type="InterPro" id="IPR018060">
    <property type="entry name" value="HTH_AraC"/>
</dbReference>
<accession>A0A1M7NLU6</accession>
<evidence type="ECO:0000313" key="5">
    <source>
        <dbReference type="EMBL" id="SHN04900.1"/>
    </source>
</evidence>
<dbReference type="STRING" id="1120996.SAMN02746066_04607"/>
<dbReference type="PANTHER" id="PTHR43280:SF2">
    <property type="entry name" value="HTH-TYPE TRANSCRIPTIONAL REGULATOR EXSA"/>
    <property type="match status" value="1"/>
</dbReference>
<dbReference type="InterPro" id="IPR003313">
    <property type="entry name" value="AraC-bd"/>
</dbReference>
<dbReference type="SUPFAM" id="SSF51182">
    <property type="entry name" value="RmlC-like cupins"/>
    <property type="match status" value="1"/>
</dbReference>
<dbReference type="InterPro" id="IPR011051">
    <property type="entry name" value="RmlC_Cupin_sf"/>
</dbReference>
<evidence type="ECO:0000256" key="2">
    <source>
        <dbReference type="ARBA" id="ARBA00023125"/>
    </source>
</evidence>
<gene>
    <name evidence="5" type="ORF">SAMN02746066_04607</name>
</gene>
<name>A0A1M7NLU6_9FIRM</name>
<organism evidence="5 6">
    <name type="scientific">Anaerosporobacter mobilis DSM 15930</name>
    <dbReference type="NCBI Taxonomy" id="1120996"/>
    <lineage>
        <taxon>Bacteria</taxon>
        <taxon>Bacillati</taxon>
        <taxon>Bacillota</taxon>
        <taxon>Clostridia</taxon>
        <taxon>Lachnospirales</taxon>
        <taxon>Lachnospiraceae</taxon>
        <taxon>Anaerosporobacter</taxon>
    </lineage>
</organism>
<feature type="domain" description="HTH araC/xylS-type" evidence="4">
    <location>
        <begin position="195"/>
        <end position="293"/>
    </location>
</feature>
<dbReference type="PROSITE" id="PS01124">
    <property type="entry name" value="HTH_ARAC_FAMILY_2"/>
    <property type="match status" value="1"/>
</dbReference>
<keyword evidence="2" id="KW-0238">DNA-binding</keyword>
<dbReference type="GO" id="GO:0003700">
    <property type="term" value="F:DNA-binding transcription factor activity"/>
    <property type="evidence" value="ECO:0007669"/>
    <property type="project" value="InterPro"/>
</dbReference>
<dbReference type="OrthoDB" id="249627at2"/>